<evidence type="ECO:0000256" key="3">
    <source>
        <dbReference type="ARBA" id="ARBA00023027"/>
    </source>
</evidence>
<gene>
    <name evidence="9" type="ORF">HHL10_24925</name>
</gene>
<dbReference type="Proteomes" id="UP000574067">
    <property type="component" value="Unassembled WGS sequence"/>
</dbReference>
<comment type="similarity">
    <text evidence="1 4 7">Belongs to the aldehyde dehydrogenase family.</text>
</comment>
<evidence type="ECO:0000313" key="9">
    <source>
        <dbReference type="EMBL" id="NML18216.1"/>
    </source>
</evidence>
<evidence type="ECO:0000256" key="2">
    <source>
        <dbReference type="ARBA" id="ARBA00023002"/>
    </source>
</evidence>
<feature type="active site" evidence="5 6">
    <location>
        <position position="222"/>
    </location>
</feature>
<dbReference type="Gene3D" id="3.40.605.10">
    <property type="entry name" value="Aldehyde Dehydrogenase, Chain A, domain 1"/>
    <property type="match status" value="1"/>
</dbReference>
<dbReference type="InterPro" id="IPR029510">
    <property type="entry name" value="Ald_DH_CS_GLU"/>
</dbReference>
<dbReference type="GO" id="GO:0005737">
    <property type="term" value="C:cytoplasm"/>
    <property type="evidence" value="ECO:0007669"/>
    <property type="project" value="TreeGrafter"/>
</dbReference>
<dbReference type="PROSITE" id="PS00687">
    <property type="entry name" value="ALDEHYDE_DEHYDR_GLU"/>
    <property type="match status" value="1"/>
</dbReference>
<reference evidence="9 10" key="1">
    <citation type="submission" date="2020-04" db="EMBL/GenBank/DDBJ databases">
        <title>Azohydromonas sp. isolated from soil.</title>
        <authorList>
            <person name="Dahal R.H."/>
        </authorList>
    </citation>
    <scope>NUCLEOTIDE SEQUENCE [LARGE SCALE GENOMIC DNA]</scope>
    <source>
        <strain evidence="9 10">G-1-1-14</strain>
    </source>
</reference>
<proteinExistence type="inferred from homology"/>
<evidence type="ECO:0000256" key="1">
    <source>
        <dbReference type="ARBA" id="ARBA00009986"/>
    </source>
</evidence>
<dbReference type="Pfam" id="PF00171">
    <property type="entry name" value="Aldedh"/>
    <property type="match status" value="1"/>
</dbReference>
<dbReference type="InterPro" id="IPR016163">
    <property type="entry name" value="Ald_DH_C"/>
</dbReference>
<dbReference type="InterPro" id="IPR012394">
    <property type="entry name" value="Aldehyde_DH_NAD(P)"/>
</dbReference>
<dbReference type="EMBL" id="JABBFW010000028">
    <property type="protein sequence ID" value="NML18216.1"/>
    <property type="molecule type" value="Genomic_DNA"/>
</dbReference>
<evidence type="ECO:0000259" key="8">
    <source>
        <dbReference type="Pfam" id="PF00171"/>
    </source>
</evidence>
<dbReference type="PROSITE" id="PS00070">
    <property type="entry name" value="ALDEHYDE_DEHYDR_CYS"/>
    <property type="match status" value="1"/>
</dbReference>
<organism evidence="9 10">
    <name type="scientific">Azohydromonas caseinilytica</name>
    <dbReference type="NCBI Taxonomy" id="2728836"/>
    <lineage>
        <taxon>Bacteria</taxon>
        <taxon>Pseudomonadati</taxon>
        <taxon>Pseudomonadota</taxon>
        <taxon>Betaproteobacteria</taxon>
        <taxon>Burkholderiales</taxon>
        <taxon>Sphaerotilaceae</taxon>
        <taxon>Azohydromonas</taxon>
    </lineage>
</organism>
<dbReference type="PANTHER" id="PTHR43570:SF20">
    <property type="entry name" value="ALDEHYDE DEHYDROGENASE ALDX-RELATED"/>
    <property type="match status" value="1"/>
</dbReference>
<feature type="active site" evidence="5">
    <location>
        <position position="256"/>
    </location>
</feature>
<dbReference type="InterPro" id="IPR016162">
    <property type="entry name" value="Ald_DH_N"/>
</dbReference>
<feature type="domain" description="Aldehyde dehydrogenase" evidence="8">
    <location>
        <begin position="25"/>
        <end position="446"/>
    </location>
</feature>
<evidence type="ECO:0000313" key="10">
    <source>
        <dbReference type="Proteomes" id="UP000574067"/>
    </source>
</evidence>
<dbReference type="CDD" id="cd07133">
    <property type="entry name" value="ALDH_CALDH_CalB"/>
    <property type="match status" value="1"/>
</dbReference>
<keyword evidence="10" id="KW-1185">Reference proteome</keyword>
<dbReference type="SUPFAM" id="SSF53720">
    <property type="entry name" value="ALDH-like"/>
    <property type="match status" value="1"/>
</dbReference>
<dbReference type="InterPro" id="IPR016160">
    <property type="entry name" value="Ald_DH_CS_CYS"/>
</dbReference>
<dbReference type="GO" id="GO:0006081">
    <property type="term" value="P:aldehyde metabolic process"/>
    <property type="evidence" value="ECO:0007669"/>
    <property type="project" value="InterPro"/>
</dbReference>
<dbReference type="InterPro" id="IPR016161">
    <property type="entry name" value="Ald_DH/histidinol_DH"/>
</dbReference>
<name>A0A848FGE9_9BURK</name>
<dbReference type="AlphaFoldDB" id="A0A848FGE9"/>
<dbReference type="InterPro" id="IPR015590">
    <property type="entry name" value="Aldehyde_DH_dom"/>
</dbReference>
<evidence type="ECO:0000256" key="4">
    <source>
        <dbReference type="PIRNR" id="PIRNR036492"/>
    </source>
</evidence>
<keyword evidence="3" id="KW-0520">NAD</keyword>
<evidence type="ECO:0000256" key="7">
    <source>
        <dbReference type="RuleBase" id="RU003345"/>
    </source>
</evidence>
<keyword evidence="2 4" id="KW-0560">Oxidoreductase</keyword>
<evidence type="ECO:0000256" key="6">
    <source>
        <dbReference type="PROSITE-ProRule" id="PRU10007"/>
    </source>
</evidence>
<dbReference type="GO" id="GO:0004029">
    <property type="term" value="F:aldehyde dehydrogenase (NAD+) activity"/>
    <property type="evidence" value="ECO:0007669"/>
    <property type="project" value="TreeGrafter"/>
</dbReference>
<dbReference type="RefSeq" id="WP_169163111.1">
    <property type="nucleotide sequence ID" value="NZ_JABBFW010000028.1"/>
</dbReference>
<accession>A0A848FGE9</accession>
<dbReference type="Gene3D" id="3.40.309.10">
    <property type="entry name" value="Aldehyde Dehydrogenase, Chain A, domain 2"/>
    <property type="match status" value="1"/>
</dbReference>
<protein>
    <recommendedName>
        <fullName evidence="4">Aldehyde dehydrogenase</fullName>
    </recommendedName>
</protein>
<sequence>MTVTAPATAPWLQHLRAVFALQHAASRAQEPIGHAQRLDALEALLSGVLEHEDLLVQALDSDFGHRSAHETRLLEIIPLVEEIRYIQRHLRRWMRPRPARVNWQFLPSRARIIYQPLGVVGVIGAWNYQLLLTLSPLANALAAGNHVMVKPSELAPATASVIDRMLHGLFPEDHVAVVTGGAEIAAAFAALPFDHLLFTGSGRVGTLVMKAAAENLMPVTLELGGKSPALVHEAYPVQVAADRICSAKFWNAGQTCIAPDYVLVPSQRVNDFVREAVAAISRRFERALSASHYTGMINEAGFERMRSLADDARAKGATVLHVNPTGELPIPGRRAFLPTLVLGANESMRVMQEEIFGPILPIVGYRALDQAIAFINARPRPLALYYFDKDRRRIDHVLQCTVSGGVVVNDCIFHMPQHALPFGGVGASGMGAYHGFDGFETFSKKKGVLLQHEWTGSALARLTKPPYDIWTDRLISFLIRRGSRSVKHPTPSPSETRNR</sequence>
<evidence type="ECO:0000256" key="5">
    <source>
        <dbReference type="PIRSR" id="PIRSR036492-1"/>
    </source>
</evidence>
<dbReference type="PIRSF" id="PIRSF036492">
    <property type="entry name" value="ALDH"/>
    <property type="match status" value="1"/>
</dbReference>
<dbReference type="PANTHER" id="PTHR43570">
    <property type="entry name" value="ALDEHYDE DEHYDROGENASE"/>
    <property type="match status" value="1"/>
</dbReference>
<comment type="caution">
    <text evidence="9">The sequence shown here is derived from an EMBL/GenBank/DDBJ whole genome shotgun (WGS) entry which is preliminary data.</text>
</comment>